<feature type="non-terminal residue" evidence="1">
    <location>
        <position position="117"/>
    </location>
</feature>
<gene>
    <name evidence="1" type="ORF">KUCAC02_021835</name>
</gene>
<sequence>GRVFSIVAACQSKLPSPAPSSRERHNFSLESVTQADQTVDCNLSASVNLPGRLTGRAAAARGGGEREDGKSRAVAPISKLHPSLSISSREAECPCDKCEGNKSWPVIYSSRAQFRKE</sequence>
<dbReference type="EMBL" id="CM043790">
    <property type="protein sequence ID" value="KAI4826194.1"/>
    <property type="molecule type" value="Genomic_DNA"/>
</dbReference>
<reference evidence="1" key="1">
    <citation type="submission" date="2022-05" db="EMBL/GenBank/DDBJ databases">
        <title>Chromosome-level genome of Chaenocephalus aceratus.</title>
        <authorList>
            <person name="Park H."/>
        </authorList>
    </citation>
    <scope>NUCLEOTIDE SEQUENCE</scope>
    <source>
        <strain evidence="1">KU_202001</strain>
    </source>
</reference>
<evidence type="ECO:0000313" key="2">
    <source>
        <dbReference type="Proteomes" id="UP001057452"/>
    </source>
</evidence>
<name>A0ACB9XIM2_CHAAC</name>
<accession>A0ACB9XIM2</accession>
<organism evidence="1 2">
    <name type="scientific">Chaenocephalus aceratus</name>
    <name type="common">Blackfin icefish</name>
    <name type="synonym">Chaenichthys aceratus</name>
    <dbReference type="NCBI Taxonomy" id="36190"/>
    <lineage>
        <taxon>Eukaryota</taxon>
        <taxon>Metazoa</taxon>
        <taxon>Chordata</taxon>
        <taxon>Craniata</taxon>
        <taxon>Vertebrata</taxon>
        <taxon>Euteleostomi</taxon>
        <taxon>Actinopterygii</taxon>
        <taxon>Neopterygii</taxon>
        <taxon>Teleostei</taxon>
        <taxon>Neoteleostei</taxon>
        <taxon>Acanthomorphata</taxon>
        <taxon>Eupercaria</taxon>
        <taxon>Perciformes</taxon>
        <taxon>Notothenioidei</taxon>
        <taxon>Channichthyidae</taxon>
        <taxon>Chaenocephalus</taxon>
    </lineage>
</organism>
<dbReference type="Proteomes" id="UP001057452">
    <property type="component" value="Chromosome 6"/>
</dbReference>
<proteinExistence type="predicted"/>
<keyword evidence="2" id="KW-1185">Reference proteome</keyword>
<evidence type="ECO:0000313" key="1">
    <source>
        <dbReference type="EMBL" id="KAI4826194.1"/>
    </source>
</evidence>
<protein>
    <submittedName>
        <fullName evidence="1">Uncharacterized protein</fullName>
    </submittedName>
</protein>
<feature type="non-terminal residue" evidence="1">
    <location>
        <position position="1"/>
    </location>
</feature>
<comment type="caution">
    <text evidence="1">The sequence shown here is derived from an EMBL/GenBank/DDBJ whole genome shotgun (WGS) entry which is preliminary data.</text>
</comment>